<name>A0AAW8D2V1_9BURK</name>
<accession>A0AAW8D2V1</accession>
<sequence length="223" mass="23453">MATVPATYDIRDDFNVDADLSDNASLISSWLGAAGISPSWNASFTDVTVSGGRLNSITTLAGVSLNISPDVVGFTNRTVVGMTVEAQFSTPGAGFSSLRIGAFNGDFSSEISPTIQLNSSGSVFFGFNGAFDVMSPPPASAPTHILKMVVTAGYDVEFYVDGVLAGTRSEAAINWTWTVALSIRNSAYVEYIDVVGEDALESVGPEPEPPAFWADLVNAYEVV</sequence>
<evidence type="ECO:0000313" key="2">
    <source>
        <dbReference type="Proteomes" id="UP001242045"/>
    </source>
</evidence>
<proteinExistence type="predicted"/>
<dbReference type="RefSeq" id="WP_307686093.1">
    <property type="nucleotide sequence ID" value="NZ_JAUSRD010000012.1"/>
</dbReference>
<organism evidence="1 2">
    <name type="scientific">Variovorax boronicumulans</name>
    <dbReference type="NCBI Taxonomy" id="436515"/>
    <lineage>
        <taxon>Bacteria</taxon>
        <taxon>Pseudomonadati</taxon>
        <taxon>Pseudomonadota</taxon>
        <taxon>Betaproteobacteria</taxon>
        <taxon>Burkholderiales</taxon>
        <taxon>Comamonadaceae</taxon>
        <taxon>Variovorax</taxon>
    </lineage>
</organism>
<gene>
    <name evidence="1" type="ORF">J2W31_004507</name>
</gene>
<dbReference type="Proteomes" id="UP001242045">
    <property type="component" value="Unassembled WGS sequence"/>
</dbReference>
<reference evidence="1" key="1">
    <citation type="submission" date="2023-07" db="EMBL/GenBank/DDBJ databases">
        <title>Sorghum-associated microbial communities from plants grown in Nebraska, USA.</title>
        <authorList>
            <person name="Schachtman D."/>
        </authorList>
    </citation>
    <scope>NUCLEOTIDE SEQUENCE</scope>
    <source>
        <strain evidence="1">DS3754</strain>
    </source>
</reference>
<protein>
    <submittedName>
        <fullName evidence="1">Uncharacterized protein</fullName>
    </submittedName>
</protein>
<comment type="caution">
    <text evidence="1">The sequence shown here is derived from an EMBL/GenBank/DDBJ whole genome shotgun (WGS) entry which is preliminary data.</text>
</comment>
<evidence type="ECO:0000313" key="1">
    <source>
        <dbReference type="EMBL" id="MDP9895382.1"/>
    </source>
</evidence>
<dbReference type="AlphaFoldDB" id="A0AAW8D2V1"/>
<dbReference type="EMBL" id="JAUSRD010000012">
    <property type="protein sequence ID" value="MDP9895382.1"/>
    <property type="molecule type" value="Genomic_DNA"/>
</dbReference>